<evidence type="ECO:0000313" key="1">
    <source>
        <dbReference type="EMBL" id="MBU2951535.1"/>
    </source>
</evidence>
<sequence>MDIFKGQNLLEFSDRFKTDEDCKEYLAFLKSKTAYKCLKCNHTAYQSLKNFGRQCNICRHTESATANTLFHKVKFGIRKAFFIYFEMSTTTKSLSASYMGVRYGVTEKTARLFMLKVREAMSSSGNNPMDGNVHVDEFVLGGKEQEKVGRSYNSKKKKAITAVQLTDDGKVKRMYAMKIDDFSAQSLQYIFINHINREAQVTTDLWRGYKPISKAYNITQIESNKGLNFKALHTMIHQVKSWIRTTYSWVSDHNLDRYFNEFCFRINRSQSKSTIFNNLIVKMVEADKIYQSEFISN</sequence>
<organism evidence="1 2">
    <name type="scientific">Pseudotamlana agarivorans</name>
    <dbReference type="NCBI Taxonomy" id="481183"/>
    <lineage>
        <taxon>Bacteria</taxon>
        <taxon>Pseudomonadati</taxon>
        <taxon>Bacteroidota</taxon>
        <taxon>Flavobacteriia</taxon>
        <taxon>Flavobacteriales</taxon>
        <taxon>Flavobacteriaceae</taxon>
        <taxon>Pseudotamlana</taxon>
    </lineage>
</organism>
<keyword evidence="2" id="KW-1185">Reference proteome</keyword>
<protein>
    <submittedName>
        <fullName evidence="1">IS1595 family transposase</fullName>
    </submittedName>
</protein>
<accession>A0ACC5UBH0</accession>
<proteinExistence type="predicted"/>
<comment type="caution">
    <text evidence="1">The sequence shown here is derived from an EMBL/GenBank/DDBJ whole genome shotgun (WGS) entry which is preliminary data.</text>
</comment>
<reference evidence="1" key="1">
    <citation type="submission" date="2021-05" db="EMBL/GenBank/DDBJ databases">
        <title>Draft genomes of bacteria isolated from model marine particles.</title>
        <authorList>
            <person name="Datta M.S."/>
            <person name="Schwartzman J.A."/>
            <person name="Enke T.N."/>
            <person name="Saavedra J."/>
            <person name="Cermak N."/>
            <person name="Cordero O.X."/>
        </authorList>
    </citation>
    <scope>NUCLEOTIDE SEQUENCE</scope>
    <source>
        <strain evidence="1">I2M19</strain>
    </source>
</reference>
<gene>
    <name evidence="1" type="ORF">KO493_12585</name>
</gene>
<dbReference type="Proteomes" id="UP001647509">
    <property type="component" value="Unassembled WGS sequence"/>
</dbReference>
<name>A0ACC5UBH0_9FLAO</name>
<dbReference type="EMBL" id="JAHKPD010000018">
    <property type="protein sequence ID" value="MBU2951535.1"/>
    <property type="molecule type" value="Genomic_DNA"/>
</dbReference>
<evidence type="ECO:0000313" key="2">
    <source>
        <dbReference type="Proteomes" id="UP001647509"/>
    </source>
</evidence>